<dbReference type="Pfam" id="PF03852">
    <property type="entry name" value="Vsr"/>
    <property type="match status" value="1"/>
</dbReference>
<evidence type="ECO:0000256" key="5">
    <source>
        <dbReference type="ARBA" id="ARBA00023204"/>
    </source>
</evidence>
<comment type="function">
    <text evidence="6">May nick specific sequences that contain T:G mispairs resulting from m5C-deamination.</text>
</comment>
<dbReference type="EMBL" id="BSPL01000007">
    <property type="protein sequence ID" value="GLS68726.1"/>
    <property type="molecule type" value="Genomic_DNA"/>
</dbReference>
<evidence type="ECO:0000256" key="2">
    <source>
        <dbReference type="ARBA" id="ARBA00022759"/>
    </source>
</evidence>
<dbReference type="Proteomes" id="UP001157440">
    <property type="component" value="Unassembled WGS sequence"/>
</dbReference>
<dbReference type="CDD" id="cd00221">
    <property type="entry name" value="Vsr"/>
    <property type="match status" value="1"/>
</dbReference>
<keyword evidence="4 6" id="KW-0378">Hydrolase</keyword>
<keyword evidence="2 6" id="KW-0255">Endonuclease</keyword>
<gene>
    <name evidence="8" type="ORF">GCM10007890_07380</name>
</gene>
<dbReference type="GO" id="GO:0004519">
    <property type="term" value="F:endonuclease activity"/>
    <property type="evidence" value="ECO:0007669"/>
    <property type="project" value="UniProtKB-KW"/>
</dbReference>
<evidence type="ECO:0000256" key="3">
    <source>
        <dbReference type="ARBA" id="ARBA00022763"/>
    </source>
</evidence>
<proteinExistence type="inferred from homology"/>
<feature type="region of interest" description="Disordered" evidence="7">
    <location>
        <begin position="134"/>
        <end position="158"/>
    </location>
</feature>
<protein>
    <recommendedName>
        <fullName evidence="6">Very short patch repair endonuclease</fullName>
        <ecNumber evidence="6">3.1.-.-</ecNumber>
    </recommendedName>
</protein>
<keyword evidence="1 6" id="KW-0540">Nuclease</keyword>
<dbReference type="PIRSF" id="PIRSF018267">
    <property type="entry name" value="VSR_endonuc"/>
    <property type="match status" value="1"/>
</dbReference>
<keyword evidence="3 6" id="KW-0227">DNA damage</keyword>
<sequence length="158" mass="18334">MVDRFTPETRSRMMSAIRGRDTKPELVVRKILRELGVGYRLHRKDLPGKPDISMSGRRKIIEVRGCFWHRHPGCRFAYEPKSRQEFWTRKFASNVERDERNDRALRDRGWQVLTIWECETAQGTSLQERVAEFVGAGEHGAPSKGRDHSRKADETPAG</sequence>
<evidence type="ECO:0000313" key="8">
    <source>
        <dbReference type="EMBL" id="GLS68726.1"/>
    </source>
</evidence>
<keyword evidence="9" id="KW-1185">Reference proteome</keyword>
<keyword evidence="5 6" id="KW-0234">DNA repair</keyword>
<dbReference type="InterPro" id="IPR011335">
    <property type="entry name" value="Restrct_endonuc-II-like"/>
</dbReference>
<dbReference type="RefSeq" id="WP_238199812.1">
    <property type="nucleotide sequence ID" value="NZ_BPQZ01000048.1"/>
</dbReference>
<organism evidence="8 9">
    <name type="scientific">Methylobacterium tardum</name>
    <dbReference type="NCBI Taxonomy" id="374432"/>
    <lineage>
        <taxon>Bacteria</taxon>
        <taxon>Pseudomonadati</taxon>
        <taxon>Pseudomonadota</taxon>
        <taxon>Alphaproteobacteria</taxon>
        <taxon>Hyphomicrobiales</taxon>
        <taxon>Methylobacteriaceae</taxon>
        <taxon>Methylobacterium</taxon>
    </lineage>
</organism>
<dbReference type="Gene3D" id="3.40.960.10">
    <property type="entry name" value="VSR Endonuclease"/>
    <property type="match status" value="1"/>
</dbReference>
<accession>A0AA37WQ41</accession>
<dbReference type="GO" id="GO:0006298">
    <property type="term" value="P:mismatch repair"/>
    <property type="evidence" value="ECO:0007669"/>
    <property type="project" value="UniProtKB-UniRule"/>
</dbReference>
<dbReference type="EC" id="3.1.-.-" evidence="6"/>
<comment type="caution">
    <text evidence="8">The sequence shown here is derived from an EMBL/GenBank/DDBJ whole genome shotgun (WGS) entry which is preliminary data.</text>
</comment>
<name>A0AA37WQ41_9HYPH</name>
<reference evidence="9" key="1">
    <citation type="journal article" date="2019" name="Int. J. Syst. Evol. Microbiol.">
        <title>The Global Catalogue of Microorganisms (GCM) 10K type strain sequencing project: providing services to taxonomists for standard genome sequencing and annotation.</title>
        <authorList>
            <consortium name="The Broad Institute Genomics Platform"/>
            <consortium name="The Broad Institute Genome Sequencing Center for Infectious Disease"/>
            <person name="Wu L."/>
            <person name="Ma J."/>
        </authorList>
    </citation>
    <scope>NUCLEOTIDE SEQUENCE [LARGE SCALE GENOMIC DNA]</scope>
    <source>
        <strain evidence="9">NBRC 103632</strain>
    </source>
</reference>
<evidence type="ECO:0000256" key="4">
    <source>
        <dbReference type="ARBA" id="ARBA00022801"/>
    </source>
</evidence>
<dbReference type="AlphaFoldDB" id="A0AA37WQ41"/>
<evidence type="ECO:0000313" key="9">
    <source>
        <dbReference type="Proteomes" id="UP001157440"/>
    </source>
</evidence>
<dbReference type="InterPro" id="IPR004603">
    <property type="entry name" value="DNA_mismatch_endonuc_vsr"/>
</dbReference>
<dbReference type="NCBIfam" id="TIGR00632">
    <property type="entry name" value="vsr"/>
    <property type="match status" value="1"/>
</dbReference>
<evidence type="ECO:0000256" key="6">
    <source>
        <dbReference type="PIRNR" id="PIRNR018267"/>
    </source>
</evidence>
<comment type="similarity">
    <text evidence="6">Belongs to the vsr family.</text>
</comment>
<feature type="compositionally biased region" description="Basic and acidic residues" evidence="7">
    <location>
        <begin position="144"/>
        <end position="158"/>
    </location>
</feature>
<dbReference type="SUPFAM" id="SSF52980">
    <property type="entry name" value="Restriction endonuclease-like"/>
    <property type="match status" value="1"/>
</dbReference>
<dbReference type="GO" id="GO:0016787">
    <property type="term" value="F:hydrolase activity"/>
    <property type="evidence" value="ECO:0007669"/>
    <property type="project" value="UniProtKB-KW"/>
</dbReference>
<evidence type="ECO:0000256" key="1">
    <source>
        <dbReference type="ARBA" id="ARBA00022722"/>
    </source>
</evidence>
<evidence type="ECO:0000256" key="7">
    <source>
        <dbReference type="SAM" id="MobiDB-lite"/>
    </source>
</evidence>